<dbReference type="InterPro" id="IPR047955">
    <property type="entry name" value="DrmC-like"/>
</dbReference>
<dbReference type="InterPro" id="IPR001736">
    <property type="entry name" value="PLipase_D/transphosphatidylase"/>
</dbReference>
<sequence length="172" mass="20013">MFIYAHLLIVVRELFATAQYSILIASYAIDRGKKAQKLFQILAERMDAHPHLQVKLFLNVQRPYKSRISDTDLLKEFAQEFRNNIWPGLRLPEVFYDPRSVFPTRESRACLHAKCVVVDEERLFITSANFTEAAHERNIEAGVLLVDRVAAKAMQKQFERLVEKGFFQKITI</sequence>
<keyword evidence="6" id="KW-0443">Lipid metabolism</keyword>
<keyword evidence="5" id="KW-0442">Lipid degradation</keyword>
<dbReference type="CDD" id="cd09132">
    <property type="entry name" value="PLDc_unchar4"/>
    <property type="match status" value="1"/>
</dbReference>
<evidence type="ECO:0000259" key="7">
    <source>
        <dbReference type="PROSITE" id="PS50035"/>
    </source>
</evidence>
<evidence type="ECO:0000313" key="9">
    <source>
        <dbReference type="Proteomes" id="UP000182190"/>
    </source>
</evidence>
<dbReference type="PANTHER" id="PTHR43856">
    <property type="entry name" value="CARDIOLIPIN HYDROLASE"/>
    <property type="match status" value="1"/>
</dbReference>
<evidence type="ECO:0000256" key="6">
    <source>
        <dbReference type="ARBA" id="ARBA00023098"/>
    </source>
</evidence>
<reference evidence="8" key="1">
    <citation type="submission" date="2019-10" db="EMBL/GenBank/DDBJ databases">
        <authorList>
            <consortium name="Genoscope - CEA"/>
            <person name="William W."/>
        </authorList>
    </citation>
    <scope>NUCLEOTIDE SEQUENCE [LARGE SCALE GENOMIC DNA]</scope>
    <source>
        <strain evidence="8">BBR_PRJEB10994</strain>
    </source>
</reference>
<dbReference type="GO" id="GO:0016891">
    <property type="term" value="F:RNA endonuclease activity producing 5'-phosphomonoesters, hydrolytic mechanism"/>
    <property type="evidence" value="ECO:0007669"/>
    <property type="project" value="TreeGrafter"/>
</dbReference>
<name>A0A7Z9E0R8_9CYAN</name>
<evidence type="ECO:0000256" key="1">
    <source>
        <dbReference type="ARBA" id="ARBA00000798"/>
    </source>
</evidence>
<accession>A0A7Z9E0R8</accession>
<dbReference type="GO" id="GO:0006793">
    <property type="term" value="P:phosphorus metabolic process"/>
    <property type="evidence" value="ECO:0007669"/>
    <property type="project" value="UniProtKB-ARBA"/>
</dbReference>
<dbReference type="PROSITE" id="PS50035">
    <property type="entry name" value="PLD"/>
    <property type="match status" value="1"/>
</dbReference>
<dbReference type="Gene3D" id="3.30.870.10">
    <property type="entry name" value="Endonuclease Chain A"/>
    <property type="match status" value="1"/>
</dbReference>
<comment type="caution">
    <text evidence="8">The sequence shown here is derived from an EMBL/GenBank/DDBJ whole genome shotgun (WGS) entry which is preliminary data.</text>
</comment>
<keyword evidence="9" id="KW-1185">Reference proteome</keyword>
<evidence type="ECO:0000256" key="4">
    <source>
        <dbReference type="ARBA" id="ARBA00022801"/>
    </source>
</evidence>
<dbReference type="InterPro" id="IPR025202">
    <property type="entry name" value="PLD-like_dom"/>
</dbReference>
<protein>
    <recommendedName>
        <fullName evidence="3">phospholipase D</fullName>
        <ecNumber evidence="3">3.1.4.4</ecNumber>
    </recommendedName>
</protein>
<dbReference type="GO" id="GO:0004630">
    <property type="term" value="F:phospholipase D activity"/>
    <property type="evidence" value="ECO:0007669"/>
    <property type="project" value="UniProtKB-EC"/>
</dbReference>
<dbReference type="Pfam" id="PF13091">
    <property type="entry name" value="PLDc_2"/>
    <property type="match status" value="1"/>
</dbReference>
<comment type="similarity">
    <text evidence="2">Belongs to the phospholipase D family.</text>
</comment>
<dbReference type="InterPro" id="IPR051406">
    <property type="entry name" value="PLD_domain"/>
</dbReference>
<dbReference type="EC" id="3.1.4.4" evidence="3"/>
<dbReference type="PANTHER" id="PTHR43856:SF1">
    <property type="entry name" value="MITOCHONDRIAL CARDIOLIPIN HYDROLASE"/>
    <property type="match status" value="1"/>
</dbReference>
<evidence type="ECO:0000256" key="2">
    <source>
        <dbReference type="ARBA" id="ARBA00008664"/>
    </source>
</evidence>
<gene>
    <name evidence="8" type="ORF">PL9631_250144</name>
</gene>
<keyword evidence="4" id="KW-0378">Hydrolase</keyword>
<organism evidence="8 9">
    <name type="scientific">Planktothrix paucivesiculata PCC 9631</name>
    <dbReference type="NCBI Taxonomy" id="671071"/>
    <lineage>
        <taxon>Bacteria</taxon>
        <taxon>Bacillati</taxon>
        <taxon>Cyanobacteriota</taxon>
        <taxon>Cyanophyceae</taxon>
        <taxon>Oscillatoriophycideae</taxon>
        <taxon>Oscillatoriales</taxon>
        <taxon>Microcoleaceae</taxon>
        <taxon>Planktothrix</taxon>
    </lineage>
</organism>
<evidence type="ECO:0000256" key="3">
    <source>
        <dbReference type="ARBA" id="ARBA00012027"/>
    </source>
</evidence>
<dbReference type="NCBIfam" id="NF038319">
    <property type="entry name" value="DISARM_DrmC_I"/>
    <property type="match status" value="1"/>
</dbReference>
<proteinExistence type="inferred from homology"/>
<dbReference type="Proteomes" id="UP000182190">
    <property type="component" value="Unassembled WGS sequence"/>
</dbReference>
<feature type="domain" description="PLD phosphodiesterase" evidence="7">
    <location>
        <begin position="107"/>
        <end position="134"/>
    </location>
</feature>
<dbReference type="GO" id="GO:0016042">
    <property type="term" value="P:lipid catabolic process"/>
    <property type="evidence" value="ECO:0007669"/>
    <property type="project" value="UniProtKB-KW"/>
</dbReference>
<comment type="catalytic activity">
    <reaction evidence="1">
        <text>a 1,2-diacyl-sn-glycero-3-phosphocholine + H2O = a 1,2-diacyl-sn-glycero-3-phosphate + choline + H(+)</text>
        <dbReference type="Rhea" id="RHEA:14445"/>
        <dbReference type="ChEBI" id="CHEBI:15354"/>
        <dbReference type="ChEBI" id="CHEBI:15377"/>
        <dbReference type="ChEBI" id="CHEBI:15378"/>
        <dbReference type="ChEBI" id="CHEBI:57643"/>
        <dbReference type="ChEBI" id="CHEBI:58608"/>
        <dbReference type="EC" id="3.1.4.4"/>
    </reaction>
</comment>
<evidence type="ECO:0000313" key="8">
    <source>
        <dbReference type="EMBL" id="VXD17030.1"/>
    </source>
</evidence>
<dbReference type="EMBL" id="CZCS02000163">
    <property type="protein sequence ID" value="VXD17030.1"/>
    <property type="molecule type" value="Genomic_DNA"/>
</dbReference>
<dbReference type="RefSeq" id="WP_197046248.1">
    <property type="nucleotide sequence ID" value="NZ_LR734992.1"/>
</dbReference>
<dbReference type="AlphaFoldDB" id="A0A7Z9E0R8"/>
<evidence type="ECO:0000256" key="5">
    <source>
        <dbReference type="ARBA" id="ARBA00022963"/>
    </source>
</evidence>
<dbReference type="SUPFAM" id="SSF56024">
    <property type="entry name" value="Phospholipase D/nuclease"/>
    <property type="match status" value="1"/>
</dbReference>